<dbReference type="RefSeq" id="WP_025344871.1">
    <property type="nucleotide sequence ID" value="NZ_CP007201.1"/>
</dbReference>
<accession>A0AA86AP55</accession>
<evidence type="ECO:0000256" key="1">
    <source>
        <dbReference type="SAM" id="SignalP"/>
    </source>
</evidence>
<feature type="signal peptide" evidence="1">
    <location>
        <begin position="1"/>
        <end position="21"/>
    </location>
</feature>
<dbReference type="AlphaFoldDB" id="A0AA86AP55"/>
<evidence type="ECO:0008006" key="4">
    <source>
        <dbReference type="Google" id="ProtNLM"/>
    </source>
</evidence>
<name>A0AA86AP55_SULMK</name>
<organism evidence="2 3">
    <name type="scientific">Sulfurospirillum multivorans (strain DM 12446 / JCM 15788 / NBRC 109480)</name>
    <dbReference type="NCBI Taxonomy" id="1150621"/>
    <lineage>
        <taxon>Bacteria</taxon>
        <taxon>Pseudomonadati</taxon>
        <taxon>Campylobacterota</taxon>
        <taxon>Epsilonproteobacteria</taxon>
        <taxon>Campylobacterales</taxon>
        <taxon>Sulfurospirillaceae</taxon>
        <taxon>Sulfurospirillum</taxon>
    </lineage>
</organism>
<evidence type="ECO:0000313" key="3">
    <source>
        <dbReference type="Proteomes" id="UP000019322"/>
    </source>
</evidence>
<evidence type="ECO:0000313" key="2">
    <source>
        <dbReference type="EMBL" id="AHJ13001.1"/>
    </source>
</evidence>
<dbReference type="Gene3D" id="1.25.40.10">
    <property type="entry name" value="Tetratricopeptide repeat domain"/>
    <property type="match status" value="1"/>
</dbReference>
<dbReference type="SUPFAM" id="SSF81901">
    <property type="entry name" value="HCP-like"/>
    <property type="match status" value="1"/>
</dbReference>
<proteinExistence type="predicted"/>
<protein>
    <recommendedName>
        <fullName evidence="4">Beta-lactamase</fullName>
    </recommendedName>
</protein>
<reference evidence="2 3" key="1">
    <citation type="journal article" date="2014" name="Environ. Microbiol.">
        <title>Insights into organohalide respiration and the versatile catabolism of Sulfurospirillum multivorans gained from comparative genomics and physiological studies.</title>
        <authorList>
            <person name="Goris T."/>
            <person name="Schubert T."/>
            <person name="Gadkari J."/>
            <person name="Wubet T."/>
            <person name="Tarkka M."/>
            <person name="Buscot F."/>
            <person name="Adrian L."/>
            <person name="Diekert G."/>
        </authorList>
    </citation>
    <scope>NUCLEOTIDE SEQUENCE [LARGE SCALE GENOMIC DNA]</scope>
    <source>
        <strain evidence="3">DM 12446 / JCM 15788 / NBRC 109480</strain>
    </source>
</reference>
<dbReference type="Proteomes" id="UP000019322">
    <property type="component" value="Chromosome"/>
</dbReference>
<dbReference type="EMBL" id="CP007201">
    <property type="protein sequence ID" value="AHJ13001.1"/>
    <property type="molecule type" value="Genomic_DNA"/>
</dbReference>
<feature type="chain" id="PRO_5041713563" description="Beta-lactamase" evidence="1">
    <location>
        <begin position="22"/>
        <end position="251"/>
    </location>
</feature>
<gene>
    <name evidence="2" type="ORF">SMUL_1746</name>
</gene>
<dbReference type="InterPro" id="IPR011990">
    <property type="entry name" value="TPR-like_helical_dom_sf"/>
</dbReference>
<dbReference type="KEGG" id="smul:SMUL_1746"/>
<sequence>MKKIIALSLICSISLFATAQAFGQKSSSQILAPTIQSEADVEQKKISTKQEFSAFISTLETAYKLGDKSKGYLLGGIYSQEHRMEDGVIPTNLPLALKYFQETLDAGYGLAAWHIVILELLPQKEYFKALELLEKGLNAKFTDKNAKVSLILTFGTIVLENLNENQNLIRKARDLIYPYAVQNNLASLDYVLANLLNLNDEVEEANKFLNSACNNPNAPRDIQNACLGGDQIVTSDNSGQIIQRELSQCGQ</sequence>
<keyword evidence="1" id="KW-0732">Signal</keyword>